<feature type="transmembrane region" description="Helical" evidence="2">
    <location>
        <begin position="54"/>
        <end position="71"/>
    </location>
</feature>
<dbReference type="EMBL" id="JAAOZQ010000088">
    <property type="protein sequence ID" value="KAF7519350.1"/>
    <property type="molecule type" value="Genomic_DNA"/>
</dbReference>
<evidence type="ECO:0000256" key="1">
    <source>
        <dbReference type="SAM" id="MobiDB-lite"/>
    </source>
</evidence>
<keyword evidence="2" id="KW-0812">Transmembrane</keyword>
<feature type="compositionally biased region" description="Low complexity" evidence="1">
    <location>
        <begin position="185"/>
        <end position="196"/>
    </location>
</feature>
<proteinExistence type="predicted"/>
<feature type="region of interest" description="Disordered" evidence="1">
    <location>
        <begin position="1"/>
        <end position="22"/>
    </location>
</feature>
<feature type="region of interest" description="Disordered" evidence="1">
    <location>
        <begin position="275"/>
        <end position="294"/>
    </location>
</feature>
<feature type="transmembrane region" description="Helical" evidence="2">
    <location>
        <begin position="26"/>
        <end position="48"/>
    </location>
</feature>
<protein>
    <submittedName>
        <fullName evidence="3">Uncharacterized protein</fullName>
    </submittedName>
</protein>
<keyword evidence="4" id="KW-1185">Reference proteome</keyword>
<sequence length="294" mass="31297">MKTEDNGEFAPPTHAPRPQGPSWRSFAETVMISGVTFTVTLCITDAIFKSDSFFVRWAVFASLYAVFNFLYQKVTHACHSYFLGPSAKLNSFKTGESFHLAKSCQVSTKIRCSTSPFSTSVAGHTPSHILTYGSTTPKTSLSHLPALPSSIVPVPTIPLSSSSRNSPTCAFTPTVSSFATAAKNPTSSSQPTSPSHPLHHASDPTPPSGHLHHITSLFHTPSTSGSATSLLAALASHSCAEYFAAHAYTSYAPCATSTPKIFGSHSSRETALAKLDRPGEPSPMYLSQKRACVS</sequence>
<dbReference type="AlphaFoldDB" id="A0A9P5GFG7"/>
<name>A0A9P5GFG7_PENCR</name>
<accession>A0A9P5GFG7</accession>
<reference evidence="3" key="1">
    <citation type="submission" date="2020-02" db="EMBL/GenBank/DDBJ databases">
        <authorList>
            <person name="Lichtner F.J."/>
        </authorList>
    </citation>
    <scope>NUCLEOTIDE SEQUENCE</scope>
    <source>
        <strain evidence="3">G10</strain>
    </source>
</reference>
<evidence type="ECO:0000313" key="4">
    <source>
        <dbReference type="Proteomes" id="UP000701341"/>
    </source>
</evidence>
<feature type="region of interest" description="Disordered" evidence="1">
    <location>
        <begin position="181"/>
        <end position="212"/>
    </location>
</feature>
<keyword evidence="2" id="KW-0472">Membrane</keyword>
<comment type="caution">
    <text evidence="3">The sequence shown here is derived from an EMBL/GenBank/DDBJ whole genome shotgun (WGS) entry which is preliminary data.</text>
</comment>
<feature type="non-terminal residue" evidence="3">
    <location>
        <position position="294"/>
    </location>
</feature>
<gene>
    <name evidence="3" type="ORF">PCG10_010106</name>
</gene>
<keyword evidence="2" id="KW-1133">Transmembrane helix</keyword>
<dbReference type="Proteomes" id="UP000701341">
    <property type="component" value="Unassembled WGS sequence"/>
</dbReference>
<evidence type="ECO:0000256" key="2">
    <source>
        <dbReference type="SAM" id="Phobius"/>
    </source>
</evidence>
<organism evidence="3 4">
    <name type="scientific">Penicillium crustosum</name>
    <name type="common">Blue mold fungus</name>
    <dbReference type="NCBI Taxonomy" id="36656"/>
    <lineage>
        <taxon>Eukaryota</taxon>
        <taxon>Fungi</taxon>
        <taxon>Dikarya</taxon>
        <taxon>Ascomycota</taxon>
        <taxon>Pezizomycotina</taxon>
        <taxon>Eurotiomycetes</taxon>
        <taxon>Eurotiomycetidae</taxon>
        <taxon>Eurotiales</taxon>
        <taxon>Aspergillaceae</taxon>
        <taxon>Penicillium</taxon>
    </lineage>
</organism>
<evidence type="ECO:0000313" key="3">
    <source>
        <dbReference type="EMBL" id="KAF7519350.1"/>
    </source>
</evidence>